<dbReference type="AlphaFoldDB" id="A0A3P7KR11"/>
<accession>A0A3P7KR11</accession>
<keyword evidence="1" id="KW-1133">Transmembrane helix</keyword>
<protein>
    <submittedName>
        <fullName evidence="2">Uncharacterized protein</fullName>
    </submittedName>
</protein>
<organism evidence="2 3">
    <name type="scientific">Strongylus vulgaris</name>
    <name type="common">Blood worm</name>
    <dbReference type="NCBI Taxonomy" id="40348"/>
    <lineage>
        <taxon>Eukaryota</taxon>
        <taxon>Metazoa</taxon>
        <taxon>Ecdysozoa</taxon>
        <taxon>Nematoda</taxon>
        <taxon>Chromadorea</taxon>
        <taxon>Rhabditida</taxon>
        <taxon>Rhabditina</taxon>
        <taxon>Rhabditomorpha</taxon>
        <taxon>Strongyloidea</taxon>
        <taxon>Strongylidae</taxon>
        <taxon>Strongylus</taxon>
    </lineage>
</organism>
<reference evidence="2 3" key="1">
    <citation type="submission" date="2018-11" db="EMBL/GenBank/DDBJ databases">
        <authorList>
            <consortium name="Pathogen Informatics"/>
        </authorList>
    </citation>
    <scope>NUCLEOTIDE SEQUENCE [LARGE SCALE GENOMIC DNA]</scope>
</reference>
<evidence type="ECO:0000313" key="2">
    <source>
        <dbReference type="EMBL" id="VDM69682.1"/>
    </source>
</evidence>
<name>A0A3P7KR11_STRVU</name>
<gene>
    <name evidence="2" type="ORF">SVUK_LOCUS4680</name>
</gene>
<dbReference type="EMBL" id="UYYB01013116">
    <property type="protein sequence ID" value="VDM69682.1"/>
    <property type="molecule type" value="Genomic_DNA"/>
</dbReference>
<evidence type="ECO:0000313" key="3">
    <source>
        <dbReference type="Proteomes" id="UP000270094"/>
    </source>
</evidence>
<keyword evidence="1" id="KW-0472">Membrane</keyword>
<dbReference type="GO" id="GO:0006506">
    <property type="term" value="P:GPI anchor biosynthetic process"/>
    <property type="evidence" value="ECO:0007669"/>
    <property type="project" value="UniProtKB-UniPathway"/>
</dbReference>
<dbReference type="UniPathway" id="UPA00196"/>
<keyword evidence="1" id="KW-0812">Transmembrane</keyword>
<proteinExistence type="predicted"/>
<evidence type="ECO:0000256" key="1">
    <source>
        <dbReference type="SAM" id="Phobius"/>
    </source>
</evidence>
<keyword evidence="3" id="KW-1185">Reference proteome</keyword>
<dbReference type="OrthoDB" id="28748at2759"/>
<sequence>MSGIVHKIRSLIGFEKAEVKMEGSPPKDMSEIIARLPESFHKYMRDELPYRRAAAVVFIAIVLGMGTPLWYHTTQTYRAPFETFSVETAIPLSVK</sequence>
<dbReference type="GO" id="GO:0016020">
    <property type="term" value="C:membrane"/>
    <property type="evidence" value="ECO:0007669"/>
    <property type="project" value="GOC"/>
</dbReference>
<feature type="transmembrane region" description="Helical" evidence="1">
    <location>
        <begin position="53"/>
        <end position="71"/>
    </location>
</feature>
<dbReference type="Proteomes" id="UP000270094">
    <property type="component" value="Unassembled WGS sequence"/>
</dbReference>